<organism evidence="1 2">
    <name type="scientific">Mesobacillus maritimus</name>
    <dbReference type="NCBI Taxonomy" id="1643336"/>
    <lineage>
        <taxon>Bacteria</taxon>
        <taxon>Bacillati</taxon>
        <taxon>Bacillota</taxon>
        <taxon>Bacilli</taxon>
        <taxon>Bacillales</taxon>
        <taxon>Bacillaceae</taxon>
        <taxon>Mesobacillus</taxon>
    </lineage>
</organism>
<accession>A0ABS7K2K6</accession>
<evidence type="ECO:0000313" key="1">
    <source>
        <dbReference type="EMBL" id="MBY0096499.1"/>
    </source>
</evidence>
<reference evidence="1 2" key="1">
    <citation type="submission" date="2020-07" db="EMBL/GenBank/DDBJ databases">
        <title>Fungal Genomes of the International Space Station.</title>
        <authorList>
            <person name="Seuylemezian A."/>
            <person name="Singh N.K."/>
            <person name="Wood J."/>
            <person name="Venkateswaran K."/>
        </authorList>
    </citation>
    <scope>NUCLEOTIDE SEQUENCE [LARGE SCALE GENOMIC DNA]</scope>
    <source>
        <strain evidence="1 2">PL-B2</strain>
    </source>
</reference>
<sequence length="163" mass="18893">MGNKLLENQLQDVKSFLGQTVTDLEGFLNSTTIKGLEAEELTGTAEYYKRVLSTIRKLTVFCEEGLEACQVIDKAKPFSKAAAERTLYSIYNHCIEEFFSPKSDVWYEDSRSAYTGKNSIKFRENVPLSIKELIRSVEGDFQRIREELEYYETDYRTKMLHSK</sequence>
<dbReference type="Proteomes" id="UP000769780">
    <property type="component" value="Unassembled WGS sequence"/>
</dbReference>
<proteinExistence type="predicted"/>
<dbReference type="EMBL" id="JACWFH010000008">
    <property type="protein sequence ID" value="MBY0096499.1"/>
    <property type="molecule type" value="Genomic_DNA"/>
</dbReference>
<dbReference type="RefSeq" id="WP_221872418.1">
    <property type="nucleotide sequence ID" value="NZ_JACWFH010000008.1"/>
</dbReference>
<dbReference type="Pfam" id="PF13047">
    <property type="entry name" value="DUF3907"/>
    <property type="match status" value="1"/>
</dbReference>
<name>A0ABS7K2K6_9BACI</name>
<gene>
    <name evidence="1" type="ORF">H0185_06735</name>
</gene>
<keyword evidence="2" id="KW-1185">Reference proteome</keyword>
<protein>
    <submittedName>
        <fullName evidence="1">DUF3907 family protein</fullName>
    </submittedName>
</protein>
<dbReference type="InterPro" id="IPR025013">
    <property type="entry name" value="DUF3907"/>
</dbReference>
<evidence type="ECO:0000313" key="2">
    <source>
        <dbReference type="Proteomes" id="UP000769780"/>
    </source>
</evidence>
<comment type="caution">
    <text evidence="1">The sequence shown here is derived from an EMBL/GenBank/DDBJ whole genome shotgun (WGS) entry which is preliminary data.</text>
</comment>